<dbReference type="InterPro" id="IPR016162">
    <property type="entry name" value="Ald_DH_N"/>
</dbReference>
<dbReference type="PANTHER" id="PTHR31384:SF8">
    <property type="entry name" value="AUXIN RESPONSE FACTOR 11"/>
    <property type="match status" value="1"/>
</dbReference>
<reference evidence="3 4" key="1">
    <citation type="journal article" date="2018" name="PLoS Genet.">
        <title>Population sequencing reveals clonal diversity and ancestral inbreeding in the grapevine cultivar Chardonnay.</title>
        <authorList>
            <person name="Roach M.J."/>
            <person name="Johnson D.L."/>
            <person name="Bohlmann J."/>
            <person name="van Vuuren H.J."/>
            <person name="Jones S.J."/>
            <person name="Pretorius I.S."/>
            <person name="Schmidt S.A."/>
            <person name="Borneman A.R."/>
        </authorList>
    </citation>
    <scope>NUCLEOTIDE SEQUENCE [LARGE SCALE GENOMIC DNA]</scope>
    <source>
        <strain evidence="4">cv. Chardonnay</strain>
        <tissue evidence="3">Leaf</tissue>
    </source>
</reference>
<dbReference type="Gene3D" id="3.40.605.10">
    <property type="entry name" value="Aldehyde Dehydrogenase, Chain A, domain 1"/>
    <property type="match status" value="1"/>
</dbReference>
<dbReference type="SUPFAM" id="SSF54277">
    <property type="entry name" value="CAD &amp; PB1 domains"/>
    <property type="match status" value="1"/>
</dbReference>
<evidence type="ECO:0000259" key="2">
    <source>
        <dbReference type="PROSITE" id="PS51745"/>
    </source>
</evidence>
<accession>A0A438EE96</accession>
<feature type="region of interest" description="Disordered" evidence="1">
    <location>
        <begin position="36"/>
        <end position="55"/>
    </location>
</feature>
<evidence type="ECO:0000313" key="4">
    <source>
        <dbReference type="Proteomes" id="UP000288805"/>
    </source>
</evidence>
<feature type="domain" description="PB1" evidence="2">
    <location>
        <begin position="89"/>
        <end position="179"/>
    </location>
</feature>
<dbReference type="PANTHER" id="PTHR31384">
    <property type="entry name" value="AUXIN RESPONSE FACTOR 4-RELATED"/>
    <property type="match status" value="1"/>
</dbReference>
<sequence length="386" mass="43810">MGNHRSGLKREQRFCCENERETSGCLGMRRLAGDSLEEGYKEEEKPKEKSKGMVQPDDSSWVFWGTSRERITRSPAHLVGEDHFQGPEFGCVKILNEQKQVVPEGVAVGRAIDLTALEGYDELISELEKMFEIKGEFCHRNKWEVVFIDDEGDMMLAGDDSWQFTGTIDEPTTIQRLERVSPWDIEPFLASASFNLTQPPVKIKRPGPLDLPFAENTSSLVPSLFWYTVSALSHELIQLGGVTEIQNNEIQVLRPPKLKEIDGNVIHNSNCGSSIRQPEDIWFSFLSVNVSLNLFQDLTEDNNTVSTRSILCGYNISLSSRPNNDLISYQLFYEVGLHPGVLNVDFGFGPTVGAAISSHMDVDKRFKIFRFWDFPSVDDFFFREHL</sequence>
<dbReference type="Proteomes" id="UP000288805">
    <property type="component" value="Unassembled WGS sequence"/>
</dbReference>
<dbReference type="InterPro" id="IPR044835">
    <property type="entry name" value="ARF_plant"/>
</dbReference>
<dbReference type="GO" id="GO:0009725">
    <property type="term" value="P:response to hormone"/>
    <property type="evidence" value="ECO:0007669"/>
    <property type="project" value="InterPro"/>
</dbReference>
<dbReference type="GO" id="GO:0003677">
    <property type="term" value="F:DNA binding"/>
    <property type="evidence" value="ECO:0007669"/>
    <property type="project" value="InterPro"/>
</dbReference>
<dbReference type="GO" id="GO:0016491">
    <property type="term" value="F:oxidoreductase activity"/>
    <property type="evidence" value="ECO:0007669"/>
    <property type="project" value="InterPro"/>
</dbReference>
<dbReference type="EMBL" id="QGNW01001308">
    <property type="protein sequence ID" value="RVW46004.1"/>
    <property type="molecule type" value="Genomic_DNA"/>
</dbReference>
<dbReference type="PROSITE" id="PS51745">
    <property type="entry name" value="PB1"/>
    <property type="match status" value="1"/>
</dbReference>
<gene>
    <name evidence="3" type="primary">ARF18_6</name>
    <name evidence="3" type="ORF">CK203_068717</name>
</gene>
<dbReference type="GO" id="GO:0006355">
    <property type="term" value="P:regulation of DNA-templated transcription"/>
    <property type="evidence" value="ECO:0007669"/>
    <property type="project" value="InterPro"/>
</dbReference>
<organism evidence="3 4">
    <name type="scientific">Vitis vinifera</name>
    <name type="common">Grape</name>
    <dbReference type="NCBI Taxonomy" id="29760"/>
    <lineage>
        <taxon>Eukaryota</taxon>
        <taxon>Viridiplantae</taxon>
        <taxon>Streptophyta</taxon>
        <taxon>Embryophyta</taxon>
        <taxon>Tracheophyta</taxon>
        <taxon>Spermatophyta</taxon>
        <taxon>Magnoliopsida</taxon>
        <taxon>eudicotyledons</taxon>
        <taxon>Gunneridae</taxon>
        <taxon>Pentapetalae</taxon>
        <taxon>rosids</taxon>
        <taxon>Vitales</taxon>
        <taxon>Vitaceae</taxon>
        <taxon>Viteae</taxon>
        <taxon>Vitis</taxon>
    </lineage>
</organism>
<protein>
    <submittedName>
        <fullName evidence="3">Auxin response factor 18</fullName>
    </submittedName>
</protein>
<dbReference type="Gene3D" id="3.10.20.90">
    <property type="entry name" value="Phosphatidylinositol 3-kinase Catalytic Subunit, Chain A, domain 1"/>
    <property type="match status" value="1"/>
</dbReference>
<feature type="compositionally biased region" description="Basic and acidic residues" evidence="1">
    <location>
        <begin position="38"/>
        <end position="51"/>
    </location>
</feature>
<name>A0A438EE96_VITVI</name>
<dbReference type="AlphaFoldDB" id="A0A438EE96"/>
<dbReference type="InterPro" id="IPR053793">
    <property type="entry name" value="PB1-like"/>
</dbReference>
<evidence type="ECO:0000256" key="1">
    <source>
        <dbReference type="SAM" id="MobiDB-lite"/>
    </source>
</evidence>
<evidence type="ECO:0000313" key="3">
    <source>
        <dbReference type="EMBL" id="RVW46004.1"/>
    </source>
</evidence>
<proteinExistence type="predicted"/>
<comment type="caution">
    <text evidence="3">The sequence shown here is derived from an EMBL/GenBank/DDBJ whole genome shotgun (WGS) entry which is preliminary data.</text>
</comment>